<evidence type="ECO:0000256" key="1">
    <source>
        <dbReference type="SAM" id="MobiDB-lite"/>
    </source>
</evidence>
<evidence type="ECO:0000313" key="3">
    <source>
        <dbReference type="Proteomes" id="UP001633002"/>
    </source>
</evidence>
<feature type="compositionally biased region" description="Low complexity" evidence="1">
    <location>
        <begin position="108"/>
        <end position="129"/>
    </location>
</feature>
<name>A0ABD3HGW8_9MARC</name>
<feature type="compositionally biased region" description="Basic and acidic residues" evidence="1">
    <location>
        <begin position="13"/>
        <end position="23"/>
    </location>
</feature>
<accession>A0ABD3HGW8</accession>
<sequence>MVAPHGTAPKDTAGPDRAYRRSPVDNAGPATEAYSGEAHTILDEMKNRASGSKALDELEENRAYLQLMRDRNNGELRTISANAQRLELSDRNLVSSSEEENESEHDWGSSSNTSSGLSSSLGMSHSSVLTRHEEGNTEDQEGRTECDRLDNLKLF</sequence>
<reference evidence="2 3" key="1">
    <citation type="submission" date="2024-09" db="EMBL/GenBank/DDBJ databases">
        <title>Chromosome-scale assembly of Riccia sorocarpa.</title>
        <authorList>
            <person name="Paukszto L."/>
        </authorList>
    </citation>
    <scope>NUCLEOTIDE SEQUENCE [LARGE SCALE GENOMIC DNA]</scope>
    <source>
        <strain evidence="2">LP-2024</strain>
        <tissue evidence="2">Aerial parts of the thallus</tissue>
    </source>
</reference>
<dbReference type="EMBL" id="JBJQOH010000003">
    <property type="protein sequence ID" value="KAL3690767.1"/>
    <property type="molecule type" value="Genomic_DNA"/>
</dbReference>
<keyword evidence="3" id="KW-1185">Reference proteome</keyword>
<protein>
    <submittedName>
        <fullName evidence="2">Uncharacterized protein</fullName>
    </submittedName>
</protein>
<dbReference type="Proteomes" id="UP001633002">
    <property type="component" value="Unassembled WGS sequence"/>
</dbReference>
<gene>
    <name evidence="2" type="ORF">R1sor_004418</name>
</gene>
<organism evidence="2 3">
    <name type="scientific">Riccia sorocarpa</name>
    <dbReference type="NCBI Taxonomy" id="122646"/>
    <lineage>
        <taxon>Eukaryota</taxon>
        <taxon>Viridiplantae</taxon>
        <taxon>Streptophyta</taxon>
        <taxon>Embryophyta</taxon>
        <taxon>Marchantiophyta</taxon>
        <taxon>Marchantiopsida</taxon>
        <taxon>Marchantiidae</taxon>
        <taxon>Marchantiales</taxon>
        <taxon>Ricciaceae</taxon>
        <taxon>Riccia</taxon>
    </lineage>
</organism>
<feature type="region of interest" description="Disordered" evidence="1">
    <location>
        <begin position="69"/>
        <end position="150"/>
    </location>
</feature>
<comment type="caution">
    <text evidence="2">The sequence shown here is derived from an EMBL/GenBank/DDBJ whole genome shotgun (WGS) entry which is preliminary data.</text>
</comment>
<dbReference type="AlphaFoldDB" id="A0ABD3HGW8"/>
<evidence type="ECO:0000313" key="2">
    <source>
        <dbReference type="EMBL" id="KAL3690767.1"/>
    </source>
</evidence>
<feature type="region of interest" description="Disordered" evidence="1">
    <location>
        <begin position="1"/>
        <end position="39"/>
    </location>
</feature>
<feature type="compositionally biased region" description="Basic and acidic residues" evidence="1">
    <location>
        <begin position="130"/>
        <end position="150"/>
    </location>
</feature>
<proteinExistence type="predicted"/>